<dbReference type="Pfam" id="PF00998">
    <property type="entry name" value="RdRP_3"/>
    <property type="match status" value="1"/>
</dbReference>
<evidence type="ECO:0000256" key="3">
    <source>
        <dbReference type="ARBA" id="ARBA00022801"/>
    </source>
</evidence>
<feature type="non-terminal residue" evidence="5">
    <location>
        <position position="70"/>
    </location>
</feature>
<feature type="non-terminal residue" evidence="5">
    <location>
        <position position="1"/>
    </location>
</feature>
<keyword evidence="4" id="KW-0067">ATP-binding</keyword>
<dbReference type="GO" id="GO:0039694">
    <property type="term" value="P:viral RNA genome replication"/>
    <property type="evidence" value="ECO:0007669"/>
    <property type="project" value="InterPro"/>
</dbReference>
<protein>
    <submittedName>
        <fullName evidence="5">NS5B</fullName>
    </submittedName>
</protein>
<evidence type="ECO:0000313" key="5">
    <source>
        <dbReference type="EMBL" id="AEC47074.1"/>
    </source>
</evidence>
<accession>F5ANP0</accession>
<keyword evidence="3" id="KW-0378">Hydrolase</keyword>
<keyword evidence="4" id="KW-0547">Nucleotide-binding</keyword>
<evidence type="ECO:0000256" key="2">
    <source>
        <dbReference type="ARBA" id="ARBA00022670"/>
    </source>
</evidence>
<sequence length="70" mass="7600">RVAQGVYLCCDLQPVAGMVISALPERLYVGGFMYDGRVDLCGTRRRRASVVFPTSFGKPLTCYLKASAAP</sequence>
<dbReference type="InterPro" id="IPR002166">
    <property type="entry name" value="RNA_pol_HCV"/>
</dbReference>
<dbReference type="EMBL" id="HQ438964">
    <property type="protein sequence ID" value="AEC47074.1"/>
    <property type="molecule type" value="Genomic_RNA"/>
</dbReference>
<name>F5ANP0_9HEPC</name>
<dbReference type="GO" id="GO:0005524">
    <property type="term" value="F:ATP binding"/>
    <property type="evidence" value="ECO:0007669"/>
    <property type="project" value="UniProtKB-KW"/>
</dbReference>
<keyword evidence="2" id="KW-0645">Protease</keyword>
<organism evidence="5">
    <name type="scientific">Hepacivirus hominis</name>
    <dbReference type="NCBI Taxonomy" id="3052230"/>
    <lineage>
        <taxon>Viruses</taxon>
        <taxon>Riboviria</taxon>
        <taxon>Orthornavirae</taxon>
        <taxon>Kitrinoviricota</taxon>
        <taxon>Flasuviricetes</taxon>
        <taxon>Amarillovirales</taxon>
        <taxon>Flaviviridae</taxon>
        <taxon>Hepacivirus</taxon>
    </lineage>
</organism>
<dbReference type="GO" id="GO:0003968">
    <property type="term" value="F:RNA-directed RNA polymerase activity"/>
    <property type="evidence" value="ECO:0007669"/>
    <property type="project" value="InterPro"/>
</dbReference>
<proteinExistence type="predicted"/>
<keyword evidence="1" id="KW-0813">Transport</keyword>
<dbReference type="GO" id="GO:0003723">
    <property type="term" value="F:RNA binding"/>
    <property type="evidence" value="ECO:0007669"/>
    <property type="project" value="InterPro"/>
</dbReference>
<evidence type="ECO:0000256" key="4">
    <source>
        <dbReference type="ARBA" id="ARBA00022840"/>
    </source>
</evidence>
<dbReference type="GO" id="GO:0006508">
    <property type="term" value="P:proteolysis"/>
    <property type="evidence" value="ECO:0007669"/>
    <property type="project" value="UniProtKB-KW"/>
</dbReference>
<reference evidence="5" key="1">
    <citation type="journal article" date="2011" name="J. Med. Virol.">
        <title>Molecular characterization of hepatitis C virus genotype 4 sequences in HIV-coinfected patients from Argentina.</title>
        <authorList>
            <person name="Bolcic F."/>
            <person name="Jones L.R."/>
            <person name="Laufer N."/>
            <person name="Quarleri J."/>
        </authorList>
    </citation>
    <scope>NUCLEOTIDE SEQUENCE</scope>
    <source>
        <strain evidence="5">4</strain>
    </source>
</reference>
<dbReference type="GO" id="GO:0008233">
    <property type="term" value="F:peptidase activity"/>
    <property type="evidence" value="ECO:0007669"/>
    <property type="project" value="UniProtKB-KW"/>
</dbReference>
<evidence type="ECO:0000256" key="1">
    <source>
        <dbReference type="ARBA" id="ARBA00022448"/>
    </source>
</evidence>